<dbReference type="Proteomes" id="UP001189429">
    <property type="component" value="Unassembled WGS sequence"/>
</dbReference>
<organism evidence="1 2">
    <name type="scientific">Prorocentrum cordatum</name>
    <dbReference type="NCBI Taxonomy" id="2364126"/>
    <lineage>
        <taxon>Eukaryota</taxon>
        <taxon>Sar</taxon>
        <taxon>Alveolata</taxon>
        <taxon>Dinophyceae</taxon>
        <taxon>Prorocentrales</taxon>
        <taxon>Prorocentraceae</taxon>
        <taxon>Prorocentrum</taxon>
    </lineage>
</organism>
<keyword evidence="2" id="KW-1185">Reference proteome</keyword>
<name>A0ABN9YDL0_9DINO</name>
<evidence type="ECO:0000313" key="2">
    <source>
        <dbReference type="Proteomes" id="UP001189429"/>
    </source>
</evidence>
<feature type="non-terminal residue" evidence="1">
    <location>
        <position position="1"/>
    </location>
</feature>
<protein>
    <submittedName>
        <fullName evidence="1">Uncharacterized protein</fullName>
    </submittedName>
</protein>
<reference evidence="1" key="1">
    <citation type="submission" date="2023-10" db="EMBL/GenBank/DDBJ databases">
        <authorList>
            <person name="Chen Y."/>
            <person name="Shah S."/>
            <person name="Dougan E. K."/>
            <person name="Thang M."/>
            <person name="Chan C."/>
        </authorList>
    </citation>
    <scope>NUCLEOTIDE SEQUENCE [LARGE SCALE GENOMIC DNA]</scope>
</reference>
<proteinExistence type="predicted"/>
<evidence type="ECO:0000313" key="1">
    <source>
        <dbReference type="EMBL" id="CAK0910890.1"/>
    </source>
</evidence>
<comment type="caution">
    <text evidence="1">The sequence shown here is derived from an EMBL/GenBank/DDBJ whole genome shotgun (WGS) entry which is preliminary data.</text>
</comment>
<sequence length="85" mass="9936">EVWSGTMQNGDKVRVVFSNKQGDRWLQVLQKRGQLFQMRSYLNEEDAVAFLVPMVKKYVNGEIDKPEMEMLKTQWLKDGNGKKKS</sequence>
<gene>
    <name evidence="1" type="ORF">PCOR1329_LOCUS84934</name>
</gene>
<dbReference type="EMBL" id="CAUYUJ010022481">
    <property type="protein sequence ID" value="CAK0910890.1"/>
    <property type="molecule type" value="Genomic_DNA"/>
</dbReference>
<feature type="non-terminal residue" evidence="1">
    <location>
        <position position="85"/>
    </location>
</feature>
<accession>A0ABN9YDL0</accession>